<accession>A0A382M9A7</accession>
<gene>
    <name evidence="1" type="ORF">METZ01_LOCUS298313</name>
</gene>
<evidence type="ECO:0000313" key="1">
    <source>
        <dbReference type="EMBL" id="SVC45459.1"/>
    </source>
</evidence>
<dbReference type="AlphaFoldDB" id="A0A382M9A7"/>
<feature type="non-terminal residue" evidence="1">
    <location>
        <position position="234"/>
    </location>
</feature>
<reference evidence="1" key="1">
    <citation type="submission" date="2018-05" db="EMBL/GenBank/DDBJ databases">
        <authorList>
            <person name="Lanie J.A."/>
            <person name="Ng W.-L."/>
            <person name="Kazmierczak K.M."/>
            <person name="Andrzejewski T.M."/>
            <person name="Davidsen T.M."/>
            <person name="Wayne K.J."/>
            <person name="Tettelin H."/>
            <person name="Glass J.I."/>
            <person name="Rusch D."/>
            <person name="Podicherti R."/>
            <person name="Tsui H.-C.T."/>
            <person name="Winkler M.E."/>
        </authorList>
    </citation>
    <scope>NUCLEOTIDE SEQUENCE</scope>
</reference>
<proteinExistence type="predicted"/>
<name>A0A382M9A7_9ZZZZ</name>
<protein>
    <submittedName>
        <fullName evidence="1">Uncharacterized protein</fullName>
    </submittedName>
</protein>
<dbReference type="EMBL" id="UINC01092132">
    <property type="protein sequence ID" value="SVC45459.1"/>
    <property type="molecule type" value="Genomic_DNA"/>
</dbReference>
<organism evidence="1">
    <name type="scientific">marine metagenome</name>
    <dbReference type="NCBI Taxonomy" id="408172"/>
    <lineage>
        <taxon>unclassified sequences</taxon>
        <taxon>metagenomes</taxon>
        <taxon>ecological metagenomes</taxon>
    </lineage>
</organism>
<sequence>MKIIHRSIFLVLSLTLLYGQPTVASVSSANANGTYSKGGGPIDITVTLSETVVVVSGTPQLTLETGLGTPYPADAVAVYTGGTGTNVLTFRYTIQTGDYSADLQYKSTSALSLNGASINDNSGDPVASFTLPDLTSANSLAGTGIGSGKDFVIKTITATADIILDPDIGRNSNTFGIVGHMNADNKITFTVKLFGDDALPLNSGTPPEGYLNGQVTPYIAWAEFNNDHNETPLP</sequence>